<dbReference type="SUPFAM" id="SSF52047">
    <property type="entry name" value="RNI-like"/>
    <property type="match status" value="1"/>
</dbReference>
<evidence type="ECO:0000256" key="6">
    <source>
        <dbReference type="SAM" id="Phobius"/>
    </source>
</evidence>
<keyword evidence="2" id="KW-0677">Repeat</keyword>
<dbReference type="SMART" id="SM00368">
    <property type="entry name" value="LRR_RI"/>
    <property type="match status" value="3"/>
</dbReference>
<dbReference type="Gene3D" id="3.40.50.300">
    <property type="entry name" value="P-loop containing nucleotide triphosphate hydrolases"/>
    <property type="match status" value="1"/>
</dbReference>
<dbReference type="InterPro" id="IPR027417">
    <property type="entry name" value="P-loop_NTPase"/>
</dbReference>
<dbReference type="AlphaFoldDB" id="A0A9W9Z4V5"/>
<dbReference type="EMBL" id="MU826826">
    <property type="protein sequence ID" value="KAJ7375006.1"/>
    <property type="molecule type" value="Genomic_DNA"/>
</dbReference>
<dbReference type="Gene3D" id="1.20.1440.80">
    <property type="entry name" value="Gap junction channel protein cysteine-rich domain"/>
    <property type="match status" value="1"/>
</dbReference>
<accession>A0A9W9Z4V5</accession>
<keyword evidence="6" id="KW-0472">Membrane</keyword>
<feature type="region of interest" description="Disordered" evidence="5">
    <location>
        <begin position="1"/>
        <end position="33"/>
    </location>
</feature>
<evidence type="ECO:0000313" key="8">
    <source>
        <dbReference type="EMBL" id="KAJ7375006.1"/>
    </source>
</evidence>
<dbReference type="PANTHER" id="PTHR47189">
    <property type="entry name" value="MHC CLASS II TRANSACTIVATOR"/>
    <property type="match status" value="1"/>
</dbReference>
<feature type="transmembrane region" description="Helical" evidence="6">
    <location>
        <begin position="637"/>
        <end position="662"/>
    </location>
</feature>
<dbReference type="Proteomes" id="UP001163046">
    <property type="component" value="Unassembled WGS sequence"/>
</dbReference>
<dbReference type="GO" id="GO:0045345">
    <property type="term" value="P:positive regulation of MHC class I biosynthetic process"/>
    <property type="evidence" value="ECO:0007669"/>
    <property type="project" value="TreeGrafter"/>
</dbReference>
<feature type="compositionally biased region" description="Basic and acidic residues" evidence="5">
    <location>
        <begin position="22"/>
        <end position="33"/>
    </location>
</feature>
<evidence type="ECO:0000256" key="4">
    <source>
        <dbReference type="ARBA" id="ARBA00022840"/>
    </source>
</evidence>
<dbReference type="InterPro" id="IPR038359">
    <property type="entry name" value="Connexin_N_sf"/>
</dbReference>
<evidence type="ECO:0000256" key="1">
    <source>
        <dbReference type="ARBA" id="ARBA00022614"/>
    </source>
</evidence>
<keyword evidence="4" id="KW-0067">ATP-binding</keyword>
<protein>
    <submittedName>
        <fullName evidence="8">NLR, CARD domain containing 5</fullName>
    </submittedName>
</protein>
<keyword evidence="6" id="KW-0812">Transmembrane</keyword>
<dbReference type="Gene3D" id="3.80.10.10">
    <property type="entry name" value="Ribonuclease Inhibitor"/>
    <property type="match status" value="1"/>
</dbReference>
<dbReference type="GO" id="GO:0045348">
    <property type="term" value="P:positive regulation of MHC class II biosynthetic process"/>
    <property type="evidence" value="ECO:0007669"/>
    <property type="project" value="TreeGrafter"/>
</dbReference>
<proteinExistence type="predicted"/>
<keyword evidence="3" id="KW-0547">Nucleotide-binding</keyword>
<feature type="transmembrane region" description="Helical" evidence="6">
    <location>
        <begin position="510"/>
        <end position="530"/>
    </location>
</feature>
<feature type="domain" description="NACHT" evidence="7">
    <location>
        <begin position="137"/>
        <end position="282"/>
    </location>
</feature>
<evidence type="ECO:0000256" key="3">
    <source>
        <dbReference type="ARBA" id="ARBA00022741"/>
    </source>
</evidence>
<organism evidence="8 9">
    <name type="scientific">Desmophyllum pertusum</name>
    <dbReference type="NCBI Taxonomy" id="174260"/>
    <lineage>
        <taxon>Eukaryota</taxon>
        <taxon>Metazoa</taxon>
        <taxon>Cnidaria</taxon>
        <taxon>Anthozoa</taxon>
        <taxon>Hexacorallia</taxon>
        <taxon>Scleractinia</taxon>
        <taxon>Caryophylliina</taxon>
        <taxon>Caryophylliidae</taxon>
        <taxon>Desmophyllum</taxon>
    </lineage>
</organism>
<dbReference type="InterPro" id="IPR032675">
    <property type="entry name" value="LRR_dom_sf"/>
</dbReference>
<keyword evidence="9" id="KW-1185">Reference proteome</keyword>
<evidence type="ECO:0000259" key="7">
    <source>
        <dbReference type="Pfam" id="PF05729"/>
    </source>
</evidence>
<dbReference type="Pfam" id="PF13516">
    <property type="entry name" value="LRR_6"/>
    <property type="match status" value="2"/>
</dbReference>
<name>A0A9W9Z4V5_9CNID</name>
<evidence type="ECO:0000256" key="5">
    <source>
        <dbReference type="SAM" id="MobiDB-lite"/>
    </source>
</evidence>
<evidence type="ECO:0000313" key="9">
    <source>
        <dbReference type="Proteomes" id="UP001163046"/>
    </source>
</evidence>
<dbReference type="InterPro" id="IPR001611">
    <property type="entry name" value="Leu-rich_rpt"/>
</dbReference>
<dbReference type="InterPro" id="IPR007111">
    <property type="entry name" value="NACHT_NTPase"/>
</dbReference>
<dbReference type="PANTHER" id="PTHR47189:SF1">
    <property type="entry name" value="MHC CLASS II TRANSACTIVATOR"/>
    <property type="match status" value="1"/>
</dbReference>
<reference evidence="8" key="1">
    <citation type="submission" date="2023-01" db="EMBL/GenBank/DDBJ databases">
        <title>Genome assembly of the deep-sea coral Lophelia pertusa.</title>
        <authorList>
            <person name="Herrera S."/>
            <person name="Cordes E."/>
        </authorList>
    </citation>
    <scope>NUCLEOTIDE SEQUENCE</scope>
    <source>
        <strain evidence="8">USNM1676648</strain>
        <tissue evidence="8">Polyp</tissue>
    </source>
</reference>
<dbReference type="Pfam" id="PF05729">
    <property type="entry name" value="NACHT"/>
    <property type="match status" value="1"/>
</dbReference>
<feature type="transmembrane region" description="Helical" evidence="6">
    <location>
        <begin position="563"/>
        <end position="584"/>
    </location>
</feature>
<sequence>MEDSQFLKDHLNAVLPQNPQQEPERQDSQQERNEEISLFATQEPELLQEQPQLPLFIASMKKSIIEDTEQPTDLKALFQTNPGEGERTKHLTLDQIYTIWFFILAERNINLPKIDSSNLKHIQRQEKICDQNGQKILLMLKTRTRFNSVFAKDLNLRELLTRSEYLAQTEHLVDEVWDYILKNPDKVLLIFDGIDEFVDHTSIAKEDANAGFKNSEEEKMPLSALYEKVASGKLLRGATVLTTTRPGSAVSSVAHLPFDRTFEILGFTSEQVEEYVQKFTANDKIAREKIWQHISSNINIYSLCYIPVNCFIICSCLLQEYFAAKHVTDTMSDAELRRFVSDHVEKGEWQVVDAVCGWTACLNLSGNKITDEGIKHLSEALTNSNCKLSSLDLSGNYAITDEGIKHLSKALTNSNCKLNSLGLRSLNLSYYTITDESIKHLSGRALTNSNCKLSSLDLSGNYAITVEVFADIDINESRSDFSCVAKIESKDVIKGKCFEQYQKLYNKFSIPVYAFVIVNFSFIGIVCVIYSQIVKSRVDGLLQANNSDAERRQPCNPTGRRKLFLAYCCQLATRFALGIIFIVLQTQLLYPSNFPSNFNCNLTPRGSHAANSSGNIQNTTQSALHECHNQRATKKTFWSYAVSVVNGVFALLILIEFVCILVRARKGMKFMEDSQFLKDHLNAVLPQNPQQEPERQDSQQELNEEIPLLAIQEPELLQEQPQLPLFIASMKKSIIEDTEQPTDLKGLFQQIQAKAKELNI</sequence>
<evidence type="ECO:0000256" key="2">
    <source>
        <dbReference type="ARBA" id="ARBA00022737"/>
    </source>
</evidence>
<gene>
    <name evidence="8" type="primary">NLRC5_2</name>
    <name evidence="8" type="ORF">OS493_001733</name>
</gene>
<feature type="compositionally biased region" description="Basic and acidic residues" evidence="5">
    <location>
        <begin position="1"/>
        <end position="11"/>
    </location>
</feature>
<dbReference type="GO" id="GO:0005524">
    <property type="term" value="F:ATP binding"/>
    <property type="evidence" value="ECO:0007669"/>
    <property type="project" value="UniProtKB-KW"/>
</dbReference>
<keyword evidence="1" id="KW-0433">Leucine-rich repeat</keyword>
<keyword evidence="6" id="KW-1133">Transmembrane helix</keyword>
<dbReference type="GO" id="GO:0045944">
    <property type="term" value="P:positive regulation of transcription by RNA polymerase II"/>
    <property type="evidence" value="ECO:0007669"/>
    <property type="project" value="TreeGrafter"/>
</dbReference>
<comment type="caution">
    <text evidence="8">The sequence shown here is derived from an EMBL/GenBank/DDBJ whole genome shotgun (WGS) entry which is preliminary data.</text>
</comment>
<dbReference type="OrthoDB" id="5962656at2759"/>